<dbReference type="EMBL" id="MFFY01000013">
    <property type="protein sequence ID" value="OGF31970.1"/>
    <property type="molecule type" value="Genomic_DNA"/>
</dbReference>
<dbReference type="Proteomes" id="UP000176915">
    <property type="component" value="Unassembled WGS sequence"/>
</dbReference>
<name>A0A1F5SZ47_9BACT</name>
<feature type="transmembrane region" description="Helical" evidence="1">
    <location>
        <begin position="465"/>
        <end position="482"/>
    </location>
</feature>
<sequence>MYFNFKFCTVIRPDEHPFGRVFHFSTKGGFLPACLAGRRVGWHGACGGDFCVFTLFMTLNTKNWLLKHWHWLILIIVSAVFFLGTASFNYYAQPDNFIKWLSPDESANYNFAKLYAQEGRLSFFEKYNLPAADMIAPRSHLSAGGDIKPVSFLGLILIYGSIAGLTTYKVLPYLTPLFAAAGIIVYFLLIREIFGRRNAFFSALLAASLPPFIYYSARSLFHNVLFIVMLLVSLYFAVIMVKIKRPATSGGLIAKLKNSVIAVDIYAALSGIFLGLAITSRTSELIWLAPAWLALWLFNFKKIGLIKLIIFIVFLLLALAPVAYWNQVLYQSYWRGGYSEMNQSILNMAEAGAGLLKPEGMKMDLIKDNLAQIKSNFFHFGFWPVKSFKMLYFYFAAMFYWLFYPAVLGLAWFLLKVRKWRRRHWAYFTAYAIIFVILLFYYGSWDFHDNPDSKSRTIGNSYARYWLPIYLGALPLASYFFIKLTKLLRKKVLVGSGRVLILTIIFFISLKFVLAGSAEGLIQSAKKQLASRFEYDQVLGLTETRAVIITQYHDKLFFPERKVIVGLFNDDKAIKQYAILAKYLPVYYYNFTFPEKDYNYLNDKRLVKFNLRIDPVMQVTKDFTLYRLSFLSFPKPQAVGNPGESGMNKDAGFLPKIFGG</sequence>
<dbReference type="AlphaFoldDB" id="A0A1F5SZ47"/>
<feature type="transmembrane region" description="Helical" evidence="1">
    <location>
        <begin position="171"/>
        <end position="190"/>
    </location>
</feature>
<feature type="transmembrane region" description="Helical" evidence="1">
    <location>
        <begin position="147"/>
        <end position="165"/>
    </location>
</feature>
<keyword evidence="1" id="KW-1133">Transmembrane helix</keyword>
<evidence type="ECO:0000256" key="1">
    <source>
        <dbReference type="SAM" id="Phobius"/>
    </source>
</evidence>
<feature type="transmembrane region" description="Helical" evidence="1">
    <location>
        <begin position="391"/>
        <end position="413"/>
    </location>
</feature>
<feature type="transmembrane region" description="Helical" evidence="1">
    <location>
        <begin position="69"/>
        <end position="92"/>
    </location>
</feature>
<accession>A0A1F5SZ47</accession>
<organism evidence="2 3">
    <name type="scientific">Candidatus Falkowbacteria bacterium RIFCSPLOWO2_12_FULL_45_13</name>
    <dbReference type="NCBI Taxonomy" id="1797991"/>
    <lineage>
        <taxon>Bacteria</taxon>
        <taxon>Candidatus Falkowiibacteriota</taxon>
    </lineage>
</organism>
<proteinExistence type="predicted"/>
<keyword evidence="1" id="KW-0812">Transmembrane</keyword>
<feature type="transmembrane region" description="Helical" evidence="1">
    <location>
        <begin position="308"/>
        <end position="325"/>
    </location>
</feature>
<protein>
    <recommendedName>
        <fullName evidence="4">Glycosyltransferase RgtA/B/C/D-like domain-containing protein</fullName>
    </recommendedName>
</protein>
<evidence type="ECO:0000313" key="3">
    <source>
        <dbReference type="Proteomes" id="UP000176915"/>
    </source>
</evidence>
<feature type="transmembrane region" description="Helical" evidence="1">
    <location>
        <begin position="261"/>
        <end position="279"/>
    </location>
</feature>
<comment type="caution">
    <text evidence="2">The sequence shown here is derived from an EMBL/GenBank/DDBJ whole genome shotgun (WGS) entry which is preliminary data.</text>
</comment>
<feature type="transmembrane region" description="Helical" evidence="1">
    <location>
        <begin position="425"/>
        <end position="445"/>
    </location>
</feature>
<evidence type="ECO:0008006" key="4">
    <source>
        <dbReference type="Google" id="ProtNLM"/>
    </source>
</evidence>
<evidence type="ECO:0000313" key="2">
    <source>
        <dbReference type="EMBL" id="OGF31970.1"/>
    </source>
</evidence>
<feature type="transmembrane region" description="Helical" evidence="1">
    <location>
        <begin position="494"/>
        <end position="514"/>
    </location>
</feature>
<reference evidence="2 3" key="1">
    <citation type="journal article" date="2016" name="Nat. Commun.">
        <title>Thousands of microbial genomes shed light on interconnected biogeochemical processes in an aquifer system.</title>
        <authorList>
            <person name="Anantharaman K."/>
            <person name="Brown C.T."/>
            <person name="Hug L.A."/>
            <person name="Sharon I."/>
            <person name="Castelle C.J."/>
            <person name="Probst A.J."/>
            <person name="Thomas B.C."/>
            <person name="Singh A."/>
            <person name="Wilkins M.J."/>
            <person name="Karaoz U."/>
            <person name="Brodie E.L."/>
            <person name="Williams K.H."/>
            <person name="Hubbard S.S."/>
            <person name="Banfield J.F."/>
        </authorList>
    </citation>
    <scope>NUCLEOTIDE SEQUENCE [LARGE SCALE GENOMIC DNA]</scope>
</reference>
<keyword evidence="1" id="KW-0472">Membrane</keyword>
<feature type="transmembrane region" description="Helical" evidence="1">
    <location>
        <begin position="223"/>
        <end position="241"/>
    </location>
</feature>
<gene>
    <name evidence="2" type="ORF">A3H09_03545</name>
</gene>